<keyword evidence="1" id="KW-0808">Transferase</keyword>
<dbReference type="InterPro" id="IPR050832">
    <property type="entry name" value="Bact_Acetyltransf"/>
</dbReference>
<dbReference type="InterPro" id="IPR000182">
    <property type="entry name" value="GNAT_dom"/>
</dbReference>
<dbReference type="PANTHER" id="PTHR43877:SF2">
    <property type="entry name" value="AMINOALKYLPHOSPHONATE N-ACETYLTRANSFERASE-RELATED"/>
    <property type="match status" value="1"/>
</dbReference>
<dbReference type="RefSeq" id="WP_132569884.1">
    <property type="nucleotide sequence ID" value="NZ_CBCSGL010000041.1"/>
</dbReference>
<keyword evidence="4" id="KW-0689">Ribosomal protein</keyword>
<evidence type="ECO:0000256" key="1">
    <source>
        <dbReference type="ARBA" id="ARBA00022679"/>
    </source>
</evidence>
<keyword evidence="5" id="KW-1185">Reference proteome</keyword>
<dbReference type="GO" id="GO:0016747">
    <property type="term" value="F:acyltransferase activity, transferring groups other than amino-acyl groups"/>
    <property type="evidence" value="ECO:0007669"/>
    <property type="project" value="InterPro"/>
</dbReference>
<keyword evidence="4" id="KW-0687">Ribonucleoprotein</keyword>
<evidence type="ECO:0000259" key="3">
    <source>
        <dbReference type="PROSITE" id="PS51186"/>
    </source>
</evidence>
<sequence length="152" mass="16996">MIQVRPLQPSDRAAWQPLWDGYNAFYGRAGETALPAAITESTWARFFDAYEPVHALVAVDEHGALLGLVHYLFHRSTTRIEPTCYLQDLFTTPEARGRGVGRALIEGVYAAVQAAGGRRVYWQTHTSNTTARALYDRLARNDGFIIYGHDIA</sequence>
<evidence type="ECO:0000256" key="2">
    <source>
        <dbReference type="ARBA" id="ARBA00023315"/>
    </source>
</evidence>
<dbReference type="PROSITE" id="PS51186">
    <property type="entry name" value="GNAT"/>
    <property type="match status" value="1"/>
</dbReference>
<gene>
    <name evidence="4" type="ORF">EV671_100326</name>
</gene>
<dbReference type="PANTHER" id="PTHR43877">
    <property type="entry name" value="AMINOALKYLPHOSPHONATE N-ACETYLTRANSFERASE-RELATED-RELATED"/>
    <property type="match status" value="1"/>
</dbReference>
<reference evidence="4 5" key="1">
    <citation type="submission" date="2019-03" db="EMBL/GenBank/DDBJ databases">
        <title>Genomic Encyclopedia of Type Strains, Phase IV (KMG-IV): sequencing the most valuable type-strain genomes for metagenomic binning, comparative biology and taxonomic classification.</title>
        <authorList>
            <person name="Goeker M."/>
        </authorList>
    </citation>
    <scope>NUCLEOTIDE SEQUENCE [LARGE SCALE GENOMIC DNA]</scope>
    <source>
        <strain evidence="4 5">DSM 654</strain>
    </source>
</reference>
<protein>
    <submittedName>
        <fullName evidence="4">Ribosomal protein S18 acetylase RimI-like enzyme</fullName>
    </submittedName>
</protein>
<dbReference type="GO" id="GO:0005840">
    <property type="term" value="C:ribosome"/>
    <property type="evidence" value="ECO:0007669"/>
    <property type="project" value="UniProtKB-KW"/>
</dbReference>
<dbReference type="Proteomes" id="UP000295110">
    <property type="component" value="Unassembled WGS sequence"/>
</dbReference>
<evidence type="ECO:0000313" key="5">
    <source>
        <dbReference type="Proteomes" id="UP000295110"/>
    </source>
</evidence>
<dbReference type="Gene3D" id="3.40.630.30">
    <property type="match status" value="1"/>
</dbReference>
<feature type="domain" description="N-acetyltransferase" evidence="3">
    <location>
        <begin position="2"/>
        <end position="152"/>
    </location>
</feature>
<dbReference type="InterPro" id="IPR016181">
    <property type="entry name" value="Acyl_CoA_acyltransferase"/>
</dbReference>
<dbReference type="SUPFAM" id="SSF55729">
    <property type="entry name" value="Acyl-CoA N-acyltransferases (Nat)"/>
    <property type="match status" value="1"/>
</dbReference>
<keyword evidence="2" id="KW-0012">Acyltransferase</keyword>
<dbReference type="Pfam" id="PF00583">
    <property type="entry name" value="Acetyltransf_1"/>
    <property type="match status" value="1"/>
</dbReference>
<dbReference type="AlphaFoldDB" id="A0A4R3VHQ2"/>
<name>A0A4R3VHQ2_ROSSA</name>
<proteinExistence type="predicted"/>
<accession>A0A4R3VHQ2</accession>
<evidence type="ECO:0000313" key="4">
    <source>
        <dbReference type="EMBL" id="TCV03372.1"/>
    </source>
</evidence>
<dbReference type="EMBL" id="SMBU01000003">
    <property type="protein sequence ID" value="TCV03372.1"/>
    <property type="molecule type" value="Genomic_DNA"/>
</dbReference>
<comment type="caution">
    <text evidence="4">The sequence shown here is derived from an EMBL/GenBank/DDBJ whole genome shotgun (WGS) entry which is preliminary data.</text>
</comment>
<dbReference type="OrthoDB" id="5295305at2"/>
<dbReference type="CDD" id="cd04301">
    <property type="entry name" value="NAT_SF"/>
    <property type="match status" value="1"/>
</dbReference>
<organism evidence="4 5">
    <name type="scientific">Roseateles saccharophilus</name>
    <name type="common">Pseudomonas saccharophila</name>
    <dbReference type="NCBI Taxonomy" id="304"/>
    <lineage>
        <taxon>Bacteria</taxon>
        <taxon>Pseudomonadati</taxon>
        <taxon>Pseudomonadota</taxon>
        <taxon>Betaproteobacteria</taxon>
        <taxon>Burkholderiales</taxon>
        <taxon>Sphaerotilaceae</taxon>
        <taxon>Roseateles</taxon>
    </lineage>
</organism>